<evidence type="ECO:0000313" key="2">
    <source>
        <dbReference type="Proteomes" id="UP000252586"/>
    </source>
</evidence>
<dbReference type="AlphaFoldDB" id="A0A366DBW4"/>
<comment type="caution">
    <text evidence="1">The sequence shown here is derived from an EMBL/GenBank/DDBJ whole genome shotgun (WGS) entry which is preliminary data.</text>
</comment>
<sequence>MTVNRTRAARQLARQLSDRSHTRVTLDYHDSVHTTGRAWHIHWTDGPTWRQMLALAAGLGHQSPGIDVAQLHPARSHTALGEAVSVLGWLDADPDRVHHYPGVWREYACDEIAYPERASAQWRHRGQALLALGEGRLEGGALTALETRVHAAGWAAALDWLDEFGTSGRRLTAI</sequence>
<dbReference type="OrthoDB" id="5196845at2"/>
<keyword evidence="2" id="KW-1185">Reference proteome</keyword>
<evidence type="ECO:0000313" key="1">
    <source>
        <dbReference type="EMBL" id="RBO86999.1"/>
    </source>
</evidence>
<reference evidence="1 2" key="1">
    <citation type="submission" date="2018-06" db="EMBL/GenBank/DDBJ databases">
        <title>Genomic Encyclopedia of Type Strains, Phase IV (KMG-IV): sequencing the most valuable type-strain genomes for metagenomic binning, comparative biology and taxonomic classification.</title>
        <authorList>
            <person name="Goeker M."/>
        </authorList>
    </citation>
    <scope>NUCLEOTIDE SEQUENCE [LARGE SCALE GENOMIC DNA]</scope>
    <source>
        <strain evidence="1 2">DSM 44599</strain>
    </source>
</reference>
<organism evidence="1 2">
    <name type="scientific">Nocardia puris</name>
    <dbReference type="NCBI Taxonomy" id="208602"/>
    <lineage>
        <taxon>Bacteria</taxon>
        <taxon>Bacillati</taxon>
        <taxon>Actinomycetota</taxon>
        <taxon>Actinomycetes</taxon>
        <taxon>Mycobacteriales</taxon>
        <taxon>Nocardiaceae</taxon>
        <taxon>Nocardia</taxon>
    </lineage>
</organism>
<dbReference type="STRING" id="1210090.GCA_001613185_01316"/>
<accession>A0A366DBW4</accession>
<protein>
    <submittedName>
        <fullName evidence="1">Uncharacterized protein</fullName>
    </submittedName>
</protein>
<proteinExistence type="predicted"/>
<name>A0A366DBW4_9NOCA</name>
<dbReference type="Proteomes" id="UP000252586">
    <property type="component" value="Unassembled WGS sequence"/>
</dbReference>
<dbReference type="RefSeq" id="WP_067504898.1">
    <property type="nucleotide sequence ID" value="NZ_QNRE01000012.1"/>
</dbReference>
<dbReference type="EMBL" id="QNRE01000012">
    <property type="protein sequence ID" value="RBO86999.1"/>
    <property type="molecule type" value="Genomic_DNA"/>
</dbReference>
<gene>
    <name evidence="1" type="ORF">DFR74_112176</name>
</gene>